<protein>
    <submittedName>
        <fullName evidence="2">Uncharacterized protein</fullName>
    </submittedName>
</protein>
<accession>A0A081BWQ5</accession>
<dbReference type="Proteomes" id="UP000030661">
    <property type="component" value="Unassembled WGS sequence"/>
</dbReference>
<dbReference type="eggNOG" id="COG0457">
    <property type="taxonomic scope" value="Bacteria"/>
</dbReference>
<dbReference type="STRING" id="1499967.U27_03724"/>
<feature type="compositionally biased region" description="Low complexity" evidence="1">
    <location>
        <begin position="708"/>
        <end position="719"/>
    </location>
</feature>
<keyword evidence="3" id="KW-1185">Reference proteome</keyword>
<dbReference type="EMBL" id="DF820465">
    <property type="protein sequence ID" value="GAK56760.1"/>
    <property type="molecule type" value="Genomic_DNA"/>
</dbReference>
<dbReference type="HOGENOM" id="CLU_456864_0_0_0"/>
<evidence type="ECO:0000313" key="3">
    <source>
        <dbReference type="Proteomes" id="UP000030661"/>
    </source>
</evidence>
<proteinExistence type="predicted"/>
<dbReference type="InterPro" id="IPR011990">
    <property type="entry name" value="TPR-like_helical_dom_sf"/>
</dbReference>
<evidence type="ECO:0000256" key="1">
    <source>
        <dbReference type="SAM" id="MobiDB-lite"/>
    </source>
</evidence>
<dbReference type="SUPFAM" id="SSF48452">
    <property type="entry name" value="TPR-like"/>
    <property type="match status" value="1"/>
</dbReference>
<reference evidence="2" key="1">
    <citation type="journal article" date="2015" name="PeerJ">
        <title>First genomic representation of candidate bacterial phylum KSB3 points to enhanced environmental sensing as a trigger of wastewater bulking.</title>
        <authorList>
            <person name="Sekiguchi Y."/>
            <person name="Ohashi A."/>
            <person name="Parks D.H."/>
            <person name="Yamauchi T."/>
            <person name="Tyson G.W."/>
            <person name="Hugenholtz P."/>
        </authorList>
    </citation>
    <scope>NUCLEOTIDE SEQUENCE [LARGE SCALE GENOMIC DNA]</scope>
</reference>
<organism evidence="2">
    <name type="scientific">Vecturithrix granuli</name>
    <dbReference type="NCBI Taxonomy" id="1499967"/>
    <lineage>
        <taxon>Bacteria</taxon>
        <taxon>Candidatus Moduliflexota</taxon>
        <taxon>Candidatus Vecturitrichia</taxon>
        <taxon>Candidatus Vecturitrichales</taxon>
        <taxon>Candidatus Vecturitrichaceae</taxon>
        <taxon>Candidatus Vecturithrix</taxon>
    </lineage>
</organism>
<name>A0A081BWQ5_VECG1</name>
<gene>
    <name evidence="2" type="ORF">U27_03724</name>
</gene>
<dbReference type="AlphaFoldDB" id="A0A081BWQ5"/>
<evidence type="ECO:0000313" key="2">
    <source>
        <dbReference type="EMBL" id="GAK56760.1"/>
    </source>
</evidence>
<sequence>MQHDHKNQLRKKYGIDELPSSQCEVDAILTALEQHERLTEQDVHFLQKHKVLSEVLWIKYHEIEANFYRSEYQKENNLYHLLQEIDHLEALEKLHFTIVNRLRQKIKQYWEIIEIQETKRKQRCQKYGISEAAASQHEIDTLLAKLDEEARLTTPEIEYLKQHNSWTPRMQKDYYLIEARHYELQYQQSGEEIDLAKAAIYWHDSGDFQAAWKCAKHLDPDRFSEDGIKSRVLSIRCQQLSGEYAISYLKEREKQIFPILRKLEQRTRLADRDVQWLKQHNAWSLLIQNAYHDIEAAYYESQYQHDHDPANLVQAAMHYQEKGNARKAFQLTKQVDIDALPDEKLKMFLIGIRYERLSRKWNVFCPKGAEKTFCLIMQKLEQRIRLADADMQWLLQHNSRTSLIQNAYHDIEAAYYESQYQHDHDPANLVQAAMHYQERGDALKAFQLTEQVDIDALPDDKLKMFLISLRCVPLSKKWGVACPKGAEKEFYLIIQKLEQRTRLTAQNYTWLHEKRLLSPSILKTYHEIEATWYETQFRQQKKKNYWNAVNASSHWRGAEEPEKALELTANLPFEEIKENKLKSALLTTRGGAFRDIGSLKEAEECADQAREFNPESYQPYTLKGAICYDLKKFIDGDYWFEEAIKRGATPRDVDAELRSVIKRITNDEERESIITHLLKKDPNRYAWAKKFRKNSSAKEPKQQPASPAKNKAQKATTKK</sequence>
<dbReference type="Gene3D" id="1.25.40.10">
    <property type="entry name" value="Tetratricopeptide repeat domain"/>
    <property type="match status" value="1"/>
</dbReference>
<feature type="region of interest" description="Disordered" evidence="1">
    <location>
        <begin position="691"/>
        <end position="719"/>
    </location>
</feature>